<keyword evidence="2" id="KW-1185">Reference proteome</keyword>
<evidence type="ECO:0000313" key="2">
    <source>
        <dbReference type="Proteomes" id="UP000008983"/>
    </source>
</evidence>
<dbReference type="Proteomes" id="UP000008983">
    <property type="component" value="Unassembled WGS sequence"/>
</dbReference>
<name>G0QW97_ICHMU</name>
<gene>
    <name evidence="1" type="ORF">IMG5_130340</name>
</gene>
<dbReference type="GeneID" id="14906617"/>
<organism evidence="1 2">
    <name type="scientific">Ichthyophthirius multifiliis</name>
    <name type="common">White spot disease agent</name>
    <name type="synonym">Ich</name>
    <dbReference type="NCBI Taxonomy" id="5932"/>
    <lineage>
        <taxon>Eukaryota</taxon>
        <taxon>Sar</taxon>
        <taxon>Alveolata</taxon>
        <taxon>Ciliophora</taxon>
        <taxon>Intramacronucleata</taxon>
        <taxon>Oligohymenophorea</taxon>
        <taxon>Hymenostomatida</taxon>
        <taxon>Ophryoglenina</taxon>
        <taxon>Ichthyophthirius</taxon>
    </lineage>
</organism>
<protein>
    <submittedName>
        <fullName evidence="1">Uncharacterized protein</fullName>
    </submittedName>
</protein>
<sequence>MNKQLLKQKMRKKLLLQNFLLQLNKMNVNKQQQQDLYKMKMQVTQYKQVLQNKTIQKIQIIWIYNKPYFTKKQCKNKKEQHIQQMNNNFQINNQMRKVQSYKILVLEVLTKISCHKQFNIKIIIYVAK</sequence>
<dbReference type="InParanoid" id="G0QW97"/>
<accession>G0QW97</accession>
<dbReference type="AlphaFoldDB" id="G0QW97"/>
<dbReference type="RefSeq" id="XP_004032107.1">
    <property type="nucleotide sequence ID" value="XM_004032059.1"/>
</dbReference>
<evidence type="ECO:0000313" key="1">
    <source>
        <dbReference type="EMBL" id="EGR30520.1"/>
    </source>
</evidence>
<dbReference type="EMBL" id="GL983984">
    <property type="protein sequence ID" value="EGR30520.1"/>
    <property type="molecule type" value="Genomic_DNA"/>
</dbReference>
<reference evidence="1 2" key="1">
    <citation type="submission" date="2011-07" db="EMBL/GenBank/DDBJ databases">
        <authorList>
            <person name="Coyne R."/>
            <person name="Brami D."/>
            <person name="Johnson J."/>
            <person name="Hostetler J."/>
            <person name="Hannick L."/>
            <person name="Clark T."/>
            <person name="Cassidy-Hanley D."/>
            <person name="Inman J."/>
        </authorList>
    </citation>
    <scope>NUCLEOTIDE SEQUENCE [LARGE SCALE GENOMIC DNA]</scope>
    <source>
        <strain evidence="1 2">G5</strain>
    </source>
</reference>
<proteinExistence type="predicted"/>